<evidence type="ECO:0000256" key="1">
    <source>
        <dbReference type="SAM" id="Phobius"/>
    </source>
</evidence>
<keyword evidence="1" id="KW-0812">Transmembrane</keyword>
<name>A0A5J6FDH8_9ACTN</name>
<keyword evidence="1" id="KW-0472">Membrane</keyword>
<feature type="transmembrane region" description="Helical" evidence="1">
    <location>
        <begin position="87"/>
        <end position="107"/>
    </location>
</feature>
<evidence type="ECO:0000313" key="3">
    <source>
        <dbReference type="Proteomes" id="UP000326178"/>
    </source>
</evidence>
<feature type="transmembrane region" description="Helical" evidence="1">
    <location>
        <begin position="20"/>
        <end position="43"/>
    </location>
</feature>
<keyword evidence="1" id="KW-1133">Transmembrane helix</keyword>
<dbReference type="Proteomes" id="UP000326178">
    <property type="component" value="Chromosome"/>
</dbReference>
<dbReference type="KEGG" id="snk:CP967_23950"/>
<reference evidence="2 3" key="1">
    <citation type="submission" date="2017-09" db="EMBL/GenBank/DDBJ databases">
        <authorList>
            <person name="Lee N."/>
            <person name="Cho B.-K."/>
        </authorList>
    </citation>
    <scope>NUCLEOTIDE SEQUENCE [LARGE SCALE GENOMIC DNA]</scope>
    <source>
        <strain evidence="2 3">ATCC 12769</strain>
    </source>
</reference>
<evidence type="ECO:0000313" key="2">
    <source>
        <dbReference type="EMBL" id="QEU74639.1"/>
    </source>
</evidence>
<accession>A0A5J6FDH8</accession>
<protein>
    <submittedName>
        <fullName evidence="2">Uncharacterized protein</fullName>
    </submittedName>
</protein>
<gene>
    <name evidence="2" type="ORF">CP967_23950</name>
</gene>
<proteinExistence type="predicted"/>
<dbReference type="OrthoDB" id="4296493at2"/>
<dbReference type="AlphaFoldDB" id="A0A5J6FDH8"/>
<sequence length="134" mass="15002">MRSLVYDVQFRERAARTRAWGVVLLSLAALLWVWCAVLVLMPYEVDREPGDEYPAECESRLFTDGGTANEGLLRHSYCENERDWPEVVALLGLSVPVSTVGAGLFTIGTVSRRMSAHSQAMRELDAVADRREQS</sequence>
<keyword evidence="3" id="KW-1185">Reference proteome</keyword>
<dbReference type="EMBL" id="CP023702">
    <property type="protein sequence ID" value="QEU74639.1"/>
    <property type="molecule type" value="Genomic_DNA"/>
</dbReference>
<organism evidence="2 3">
    <name type="scientific">Streptomyces nitrosporeus</name>
    <dbReference type="NCBI Taxonomy" id="28894"/>
    <lineage>
        <taxon>Bacteria</taxon>
        <taxon>Bacillati</taxon>
        <taxon>Actinomycetota</taxon>
        <taxon>Actinomycetes</taxon>
        <taxon>Kitasatosporales</taxon>
        <taxon>Streptomycetaceae</taxon>
        <taxon>Streptomyces</taxon>
    </lineage>
</organism>
<dbReference type="RefSeq" id="WP_150489939.1">
    <property type="nucleotide sequence ID" value="NZ_BMUV01000002.1"/>
</dbReference>